<dbReference type="Gene3D" id="3.40.50.12780">
    <property type="entry name" value="N-terminal domain of ligase-like"/>
    <property type="match status" value="1"/>
</dbReference>
<reference evidence="4 5" key="1">
    <citation type="submission" date="2014-11" db="EMBL/GenBank/DDBJ databases">
        <authorList>
            <person name="Zhu J."/>
            <person name="Qi W."/>
            <person name="Song R."/>
        </authorList>
    </citation>
    <scope>NUCLEOTIDE SEQUENCE [LARGE SCALE GENOMIC DNA]</scope>
</reference>
<evidence type="ECO:0000259" key="3">
    <source>
        <dbReference type="Pfam" id="PF00501"/>
    </source>
</evidence>
<evidence type="ECO:0000256" key="2">
    <source>
        <dbReference type="ARBA" id="ARBA00022598"/>
    </source>
</evidence>
<dbReference type="AlphaFoldDB" id="A0A0G4GM80"/>
<organism evidence="4 5">
    <name type="scientific">Vitrella brassicaformis (strain CCMP3155)</name>
    <dbReference type="NCBI Taxonomy" id="1169540"/>
    <lineage>
        <taxon>Eukaryota</taxon>
        <taxon>Sar</taxon>
        <taxon>Alveolata</taxon>
        <taxon>Colpodellida</taxon>
        <taxon>Vitrellaceae</taxon>
        <taxon>Vitrella</taxon>
    </lineage>
</organism>
<dbReference type="GO" id="GO:0031956">
    <property type="term" value="F:medium-chain fatty acid-CoA ligase activity"/>
    <property type="evidence" value="ECO:0007669"/>
    <property type="project" value="TreeGrafter"/>
</dbReference>
<dbReference type="PANTHER" id="PTHR43201:SF5">
    <property type="entry name" value="MEDIUM-CHAIN ACYL-COA LIGASE ACSF2, MITOCHONDRIAL"/>
    <property type="match status" value="1"/>
</dbReference>
<dbReference type="InParanoid" id="A0A0G4GM80"/>
<accession>A0A0G4GM80</accession>
<dbReference type="Pfam" id="PF00501">
    <property type="entry name" value="AMP-binding"/>
    <property type="match status" value="1"/>
</dbReference>
<dbReference type="InterPro" id="IPR020845">
    <property type="entry name" value="AMP-binding_CS"/>
</dbReference>
<keyword evidence="5" id="KW-1185">Reference proteome</keyword>
<dbReference type="VEuPathDB" id="CryptoDB:Vbra_10085"/>
<dbReference type="GO" id="GO:0006631">
    <property type="term" value="P:fatty acid metabolic process"/>
    <property type="evidence" value="ECO:0007669"/>
    <property type="project" value="TreeGrafter"/>
</dbReference>
<evidence type="ECO:0000256" key="1">
    <source>
        <dbReference type="ARBA" id="ARBA00006432"/>
    </source>
</evidence>
<dbReference type="InterPro" id="IPR000873">
    <property type="entry name" value="AMP-dep_synth/lig_dom"/>
</dbReference>
<dbReference type="SUPFAM" id="SSF56801">
    <property type="entry name" value="Acetyl-CoA synthetase-like"/>
    <property type="match status" value="1"/>
</dbReference>
<dbReference type="EMBL" id="CDMY01000718">
    <property type="protein sequence ID" value="CEM31302.1"/>
    <property type="molecule type" value="Genomic_DNA"/>
</dbReference>
<gene>
    <name evidence="4" type="ORF">Vbra_10085</name>
</gene>
<dbReference type="Proteomes" id="UP000041254">
    <property type="component" value="Unassembled WGS sequence"/>
</dbReference>
<proteinExistence type="inferred from homology"/>
<name>A0A0G4GM80_VITBC</name>
<feature type="domain" description="AMP-dependent synthetase/ligase" evidence="3">
    <location>
        <begin position="32"/>
        <end position="423"/>
    </location>
</feature>
<comment type="similarity">
    <text evidence="1">Belongs to the ATP-dependent AMP-binding enzyme family.</text>
</comment>
<dbReference type="PROSITE" id="PS00455">
    <property type="entry name" value="AMP_BINDING"/>
    <property type="match status" value="1"/>
</dbReference>
<dbReference type="PANTHER" id="PTHR43201">
    <property type="entry name" value="ACYL-COA SYNTHETASE"/>
    <property type="match status" value="1"/>
</dbReference>
<evidence type="ECO:0000313" key="5">
    <source>
        <dbReference type="Proteomes" id="UP000041254"/>
    </source>
</evidence>
<dbReference type="OrthoDB" id="2962993at2759"/>
<protein>
    <recommendedName>
        <fullName evidence="3">AMP-dependent synthetase/ligase domain-containing protein</fullName>
    </recommendedName>
</protein>
<dbReference type="STRING" id="1169540.A0A0G4GM80"/>
<evidence type="ECO:0000313" key="4">
    <source>
        <dbReference type="EMBL" id="CEM31302.1"/>
    </source>
</evidence>
<keyword evidence="2" id="KW-0436">Ligase</keyword>
<sequence>MAAEYLEAFSEAHHDTPFLSYWRIQEDKSLLCTSYTRGAIWRLAQQAAHTLRSYGIAHGDRVTHFMTANRMEDVVFRVAAVLTGMVPVTVNWQADSLDRVKYKISSTGSKVVLVDEGVAEADVAALQQMDGVKVHRLSGLNGLEKDQNGDVTNGVNGPTVTGADDRMIIFTSGTTGNPKGARLTYHNYEVNRKTFESFLEVSPSTLLTVVLVNPFHHTNSTAVGDWAIRRPNTLLHVVERYTTPYWKVLSDAAESARLKETGNDWKVVAPMVSRHIDFLDGMFEGDAQALPVSQEKLRETLSHRQVIFLLGSAPVGPTTVGRLQRHLQGKLPTVRFGSTETCLQVMGTPLSLTPEGLVAAFRRGWEHTTPSGEPHKGYYIGRPHHPFTEVMVVKSLKDDPLVESAEGETGWLVCRGGNIMTGYANSPTHPFTADNWYTNLGDVGFWLMSADGGAKDIYWQSRDAALVIKGGANYACEQINEEIKAFVVKEYGLPEKAVAVASIGMKVQSEHEDDCCVCLELTTDEAKARQQDIQATFIQRAKACKMISKGSKPDRLLIDHIPRNFKGAISLPDLQDKFKAALGS</sequence>
<dbReference type="PhylomeDB" id="A0A0G4GM80"/>
<dbReference type="OMA" id="HEDSCCV"/>
<dbReference type="InterPro" id="IPR042099">
    <property type="entry name" value="ANL_N_sf"/>
</dbReference>